<evidence type="ECO:0000256" key="9">
    <source>
        <dbReference type="ARBA" id="ARBA00029427"/>
    </source>
</evidence>
<dbReference type="GeneID" id="28732123"/>
<reference evidence="14 15" key="1">
    <citation type="submission" date="2015-06" db="EMBL/GenBank/DDBJ databases">
        <title>Draft genome of the ant-associated black yeast Phialophora attae CBS 131958.</title>
        <authorList>
            <person name="Moreno L.F."/>
            <person name="Stielow B.J."/>
            <person name="de Hoog S."/>
            <person name="Vicente V.A."/>
            <person name="Weiss V.A."/>
            <person name="de Vries M."/>
            <person name="Cruz L.M."/>
            <person name="Souza E.M."/>
        </authorList>
    </citation>
    <scope>NUCLEOTIDE SEQUENCE [LARGE SCALE GENOMIC DNA]</scope>
    <source>
        <strain evidence="14 15">CBS 131958</strain>
    </source>
</reference>
<evidence type="ECO:0000256" key="5">
    <source>
        <dbReference type="ARBA" id="ARBA00022554"/>
    </source>
</evidence>
<evidence type="ECO:0000256" key="1">
    <source>
        <dbReference type="ARBA" id="ARBA00005850"/>
    </source>
</evidence>
<evidence type="ECO:0000256" key="11">
    <source>
        <dbReference type="ARBA" id="ARBA00030340"/>
    </source>
</evidence>
<keyword evidence="8" id="KW-0472">Membrane</keyword>
<keyword evidence="7" id="KW-0406">Ion transport</keyword>
<dbReference type="FunFam" id="1.10.287.3240:FF:000002">
    <property type="entry name" value="Vacuolar atp synthase subunit d"/>
    <property type="match status" value="1"/>
</dbReference>
<dbReference type="GO" id="GO:0007035">
    <property type="term" value="P:vacuolar acidification"/>
    <property type="evidence" value="ECO:0007669"/>
    <property type="project" value="UniProtKB-ARBA"/>
</dbReference>
<dbReference type="AlphaFoldDB" id="A0A0N0NKI6"/>
<dbReference type="NCBIfam" id="TIGR00309">
    <property type="entry name" value="V_ATPase_subD"/>
    <property type="match status" value="1"/>
</dbReference>
<evidence type="ECO:0000256" key="6">
    <source>
        <dbReference type="ARBA" id="ARBA00022781"/>
    </source>
</evidence>
<keyword evidence="4" id="KW-0813">Transport</keyword>
<evidence type="ECO:0000313" key="14">
    <source>
        <dbReference type="EMBL" id="KPI38181.1"/>
    </source>
</evidence>
<evidence type="ECO:0000256" key="8">
    <source>
        <dbReference type="ARBA" id="ARBA00023136"/>
    </source>
</evidence>
<evidence type="ECO:0000256" key="3">
    <source>
        <dbReference type="ARBA" id="ARBA00013417"/>
    </source>
</evidence>
<keyword evidence="6" id="KW-0375">Hydrogen ion transport</keyword>
<accession>A0A0N0NKI6</accession>
<evidence type="ECO:0000256" key="7">
    <source>
        <dbReference type="ARBA" id="ARBA00023065"/>
    </source>
</evidence>
<dbReference type="STRING" id="1664694.A0A0N0NKI6"/>
<dbReference type="GO" id="GO:0016471">
    <property type="term" value="C:vacuolar proton-transporting V-type ATPase complex"/>
    <property type="evidence" value="ECO:0007669"/>
    <property type="project" value="UniProtKB-ARBA"/>
</dbReference>
<feature type="region of interest" description="Disordered" evidence="13">
    <location>
        <begin position="210"/>
        <end position="261"/>
    </location>
</feature>
<evidence type="ECO:0000256" key="12">
    <source>
        <dbReference type="ARBA" id="ARBA00046254"/>
    </source>
</evidence>
<keyword evidence="15" id="KW-1185">Reference proteome</keyword>
<evidence type="ECO:0000313" key="15">
    <source>
        <dbReference type="Proteomes" id="UP000038010"/>
    </source>
</evidence>
<dbReference type="InterPro" id="IPR002699">
    <property type="entry name" value="V_ATPase_D"/>
</dbReference>
<evidence type="ECO:0000256" key="2">
    <source>
        <dbReference type="ARBA" id="ARBA00013354"/>
    </source>
</evidence>
<keyword evidence="5" id="KW-0926">Vacuole</keyword>
<dbReference type="GO" id="GO:0046961">
    <property type="term" value="F:proton-transporting ATPase activity, rotational mechanism"/>
    <property type="evidence" value="ECO:0007669"/>
    <property type="project" value="InterPro"/>
</dbReference>
<dbReference type="Pfam" id="PF01813">
    <property type="entry name" value="ATP-synt_D"/>
    <property type="match status" value="1"/>
</dbReference>
<dbReference type="OrthoDB" id="7676488at2759"/>
<name>A0A0N0NKI6_9EURO</name>
<comment type="function">
    <text evidence="12">Subunit of the V1 complex of vacuolar(H+)-ATPase (V-ATPase), a multisubunit enzyme composed of a peripheral complex (V1) that hydrolyzes ATP and a membrane integral complex (V0) that translocates protons. V-ATPase is responsible for acidifying and maintaining the pH of intracellular compartments.</text>
</comment>
<proteinExistence type="inferred from homology"/>
<protein>
    <recommendedName>
        <fullName evidence="3">V-type proton ATPase subunit D</fullName>
    </recommendedName>
    <alternativeName>
        <fullName evidence="2">V-type proton ATPase subunit d</fullName>
    </alternativeName>
    <alternativeName>
        <fullName evidence="10 11">Vacuolar proton pump subunit D</fullName>
    </alternativeName>
</protein>
<gene>
    <name evidence="14" type="ORF">AB675_1140</name>
</gene>
<dbReference type="Gene3D" id="1.10.287.3240">
    <property type="match status" value="1"/>
</dbReference>
<organism evidence="14 15">
    <name type="scientific">Cyphellophora attinorum</name>
    <dbReference type="NCBI Taxonomy" id="1664694"/>
    <lineage>
        <taxon>Eukaryota</taxon>
        <taxon>Fungi</taxon>
        <taxon>Dikarya</taxon>
        <taxon>Ascomycota</taxon>
        <taxon>Pezizomycotina</taxon>
        <taxon>Eurotiomycetes</taxon>
        <taxon>Chaetothyriomycetidae</taxon>
        <taxon>Chaetothyriales</taxon>
        <taxon>Cyphellophoraceae</taxon>
        <taxon>Cyphellophora</taxon>
    </lineage>
</organism>
<comment type="subcellular location">
    <subcellularLocation>
        <location evidence="9">Vacuole membrane</location>
        <topology evidence="9">Peripheral membrane protein</topology>
        <orientation evidence="9">Cytoplasmic side</orientation>
    </subcellularLocation>
</comment>
<dbReference type="PANTHER" id="PTHR11671">
    <property type="entry name" value="V-TYPE ATP SYNTHASE SUBUNIT D"/>
    <property type="match status" value="1"/>
</dbReference>
<dbReference type="VEuPathDB" id="FungiDB:AB675_1140"/>
<dbReference type="RefSeq" id="XP_017998144.1">
    <property type="nucleotide sequence ID" value="XM_018140254.1"/>
</dbReference>
<comment type="similarity">
    <text evidence="1">Belongs to the V-ATPase D subunit family.</text>
</comment>
<dbReference type="EMBL" id="LFJN01000020">
    <property type="protein sequence ID" value="KPI38181.1"/>
    <property type="molecule type" value="Genomic_DNA"/>
</dbReference>
<sequence>MSSGAGREAVFPTRQMLGQMKSKLKGAQTGHSLLKRKSEALTKRFREILKRIDEAKRKMGRVMQIAAFSLAEVTYAVGGDIGFQVQESVKNARFRIRTKQENVSGVFLPAFESQQKEEINDFGLTGLGKGGQQVQRCRETYTRAVEALVELASLQTAFVILDEVIKVVNRRVNAIEHVIIPKTENTIKYINSELDELDREEFYRLKKVSNKKQRDQAAADAEIREMREKEKQSNGGKAAEENGDEGGGDILGEQGDEDVIF</sequence>
<evidence type="ECO:0000256" key="13">
    <source>
        <dbReference type="SAM" id="MobiDB-lite"/>
    </source>
</evidence>
<dbReference type="Proteomes" id="UP000038010">
    <property type="component" value="Unassembled WGS sequence"/>
</dbReference>
<comment type="caution">
    <text evidence="14">The sequence shown here is derived from an EMBL/GenBank/DDBJ whole genome shotgun (WGS) entry which is preliminary data.</text>
</comment>
<evidence type="ECO:0000256" key="10">
    <source>
        <dbReference type="ARBA" id="ARBA00030317"/>
    </source>
</evidence>
<evidence type="ECO:0000256" key="4">
    <source>
        <dbReference type="ARBA" id="ARBA00022448"/>
    </source>
</evidence>
<feature type="compositionally biased region" description="Basic and acidic residues" evidence="13">
    <location>
        <begin position="212"/>
        <end position="232"/>
    </location>
</feature>